<dbReference type="NCBIfam" id="TIGR00254">
    <property type="entry name" value="GGDEF"/>
    <property type="match status" value="1"/>
</dbReference>
<dbReference type="CDD" id="cd01949">
    <property type="entry name" value="GGDEF"/>
    <property type="match status" value="1"/>
</dbReference>
<protein>
    <submittedName>
        <fullName evidence="3">Phytochrome-like protein cph2</fullName>
    </submittedName>
</protein>
<reference evidence="3 4" key="2">
    <citation type="submission" date="2016-02" db="EMBL/GenBank/DDBJ databases">
        <authorList>
            <person name="Wen L."/>
            <person name="He K."/>
            <person name="Yang H."/>
        </authorList>
    </citation>
    <scope>NUCLEOTIDE SEQUENCE [LARGE SCALE GENOMIC DNA]</scope>
    <source>
        <strain evidence="3 4">AGD 8-3</strain>
    </source>
</reference>
<evidence type="ECO:0000313" key="3">
    <source>
        <dbReference type="EMBL" id="AMD02267.1"/>
    </source>
</evidence>
<evidence type="ECO:0000259" key="2">
    <source>
        <dbReference type="PROSITE" id="PS50887"/>
    </source>
</evidence>
<dbReference type="Proteomes" id="UP000063387">
    <property type="component" value="Chromosome"/>
</dbReference>
<dbReference type="CDD" id="cd01948">
    <property type="entry name" value="EAL"/>
    <property type="match status" value="1"/>
</dbReference>
<dbReference type="PATRIC" id="fig|507626.3.peg.3216"/>
<dbReference type="InterPro" id="IPR035919">
    <property type="entry name" value="EAL_sf"/>
</dbReference>
<feature type="domain" description="EAL" evidence="1">
    <location>
        <begin position="190"/>
        <end position="435"/>
    </location>
</feature>
<evidence type="ECO:0000313" key="4">
    <source>
        <dbReference type="Proteomes" id="UP000063387"/>
    </source>
</evidence>
<dbReference type="PANTHER" id="PTHR44757">
    <property type="entry name" value="DIGUANYLATE CYCLASE DGCP"/>
    <property type="match status" value="1"/>
</dbReference>
<dbReference type="Gene3D" id="3.20.20.450">
    <property type="entry name" value="EAL domain"/>
    <property type="match status" value="1"/>
</dbReference>
<dbReference type="PANTHER" id="PTHR44757:SF2">
    <property type="entry name" value="BIOFILM ARCHITECTURE MAINTENANCE PROTEIN MBAA"/>
    <property type="match status" value="1"/>
</dbReference>
<dbReference type="EMBL" id="CP014226">
    <property type="protein sequence ID" value="AMD02267.1"/>
    <property type="molecule type" value="Genomic_DNA"/>
</dbReference>
<accession>A0A120JWN7</accession>
<feature type="domain" description="GGDEF" evidence="2">
    <location>
        <begin position="48"/>
        <end position="181"/>
    </location>
</feature>
<dbReference type="InterPro" id="IPR052155">
    <property type="entry name" value="Biofilm_reg_signaling"/>
</dbReference>
<proteinExistence type="predicted"/>
<dbReference type="PROSITE" id="PS50883">
    <property type="entry name" value="EAL"/>
    <property type="match status" value="1"/>
</dbReference>
<dbReference type="SUPFAM" id="SSF55073">
    <property type="entry name" value="Nucleotide cyclase"/>
    <property type="match status" value="1"/>
</dbReference>
<dbReference type="RefSeq" id="WP_066451552.1">
    <property type="nucleotide sequence ID" value="NZ_CP014226.1"/>
</dbReference>
<dbReference type="STRING" id="507626.LOKO_03221"/>
<sequence length="435" mass="47864">MQQSSPRFQPHVPMVSAPACHDELTGLTTRKVGAQQLEMQIAAAPEGDRVAVLHIDVDQLKEVNHSLGLELGDIYLQRIARRIRHCLVDGEIVSRLGSDEILVVVPGIRQPEEVSAIVERLLDRAGQPIELAGQTVLASCCIGASLFPDHGRTVNELMRHANLARCQAQRLGRRRYQLFTPELLDDDFDYCALRSAFQGALDRGELELLYRPMLCARSGQVVAVSALPRWRSARFGGLEPERWMAAAADNGQLADICLWVLENACQHASSWFEVGVGLRVVVHVSIAGLLDGGFLERVDLALGRSGLPPELLEIEVTEGGLMQDIHGAVTLFEQLKAKGVRLSVDGFGSGYTVLGHLSRLPVGTLKLSELFIHECLDNPRHQAIIRAVIGMAHALDIEVVANGISTRQQADFLRQQGCDLLQGSLWARMEYLHTR</sequence>
<dbReference type="InterPro" id="IPR000160">
    <property type="entry name" value="GGDEF_dom"/>
</dbReference>
<name>A0A120JWN7_9GAMM</name>
<dbReference type="InterPro" id="IPR043128">
    <property type="entry name" value="Rev_trsase/Diguanyl_cyclase"/>
</dbReference>
<organism evidence="3 4">
    <name type="scientific">Halomonas chromatireducens</name>
    <dbReference type="NCBI Taxonomy" id="507626"/>
    <lineage>
        <taxon>Bacteria</taxon>
        <taxon>Pseudomonadati</taxon>
        <taxon>Pseudomonadota</taxon>
        <taxon>Gammaproteobacteria</taxon>
        <taxon>Oceanospirillales</taxon>
        <taxon>Halomonadaceae</taxon>
        <taxon>Halomonas</taxon>
    </lineage>
</organism>
<dbReference type="SUPFAM" id="SSF141868">
    <property type="entry name" value="EAL domain-like"/>
    <property type="match status" value="1"/>
</dbReference>
<dbReference type="Pfam" id="PF00990">
    <property type="entry name" value="GGDEF"/>
    <property type="match status" value="1"/>
</dbReference>
<dbReference type="InterPro" id="IPR001633">
    <property type="entry name" value="EAL_dom"/>
</dbReference>
<evidence type="ECO:0000259" key="1">
    <source>
        <dbReference type="PROSITE" id="PS50883"/>
    </source>
</evidence>
<dbReference type="SMART" id="SM00052">
    <property type="entry name" value="EAL"/>
    <property type="match status" value="1"/>
</dbReference>
<dbReference type="InterPro" id="IPR029787">
    <property type="entry name" value="Nucleotide_cyclase"/>
</dbReference>
<dbReference type="AlphaFoldDB" id="A0A120JWN7"/>
<dbReference type="OrthoDB" id="6137439at2"/>
<dbReference type="KEGG" id="hco:LOKO_03221"/>
<dbReference type="Pfam" id="PF00563">
    <property type="entry name" value="EAL"/>
    <property type="match status" value="1"/>
</dbReference>
<gene>
    <name evidence="3" type="primary">cph2_23</name>
    <name evidence="3" type="ORF">LOKO_03221</name>
</gene>
<keyword evidence="4" id="KW-1185">Reference proteome</keyword>
<dbReference type="PROSITE" id="PS50887">
    <property type="entry name" value="GGDEF"/>
    <property type="match status" value="1"/>
</dbReference>
<dbReference type="Gene3D" id="3.30.70.270">
    <property type="match status" value="1"/>
</dbReference>
<dbReference type="SMART" id="SM00267">
    <property type="entry name" value="GGDEF"/>
    <property type="match status" value="1"/>
</dbReference>
<reference evidence="3 4" key="1">
    <citation type="journal article" date="2016" name="Genome Announc.">
        <title>Draft Genome Sequence of 'Halomonas chromatireducens' Strain AGD 8-3, a Haloalkaliphilic Chromate- and Selenite-Reducing Gammaproteobacterium.</title>
        <authorList>
            <person name="Sharko F.S."/>
            <person name="Shapovalova A.A."/>
            <person name="Tsygankova S.V."/>
            <person name="Komova A.V."/>
            <person name="Boulygina E.S."/>
            <person name="Teslyuk A.B."/>
            <person name="Gotovtsev P.M."/>
            <person name="Namsaraev Z.B."/>
            <person name="Khijniak T.V."/>
            <person name="Nedoluzhko A.V."/>
            <person name="Vasilov R.G."/>
        </authorList>
    </citation>
    <scope>NUCLEOTIDE SEQUENCE [LARGE SCALE GENOMIC DNA]</scope>
    <source>
        <strain evidence="3 4">AGD 8-3</strain>
    </source>
</reference>